<feature type="compositionally biased region" description="Basic and acidic residues" evidence="4">
    <location>
        <begin position="126"/>
        <end position="135"/>
    </location>
</feature>
<comment type="subcellular location">
    <subcellularLocation>
        <location evidence="3">Mitochondrion inner membrane</location>
    </subcellularLocation>
</comment>
<gene>
    <name evidence="5" type="ORF">DCS_05189</name>
</gene>
<keyword evidence="3" id="KW-0472">Membrane</keyword>
<dbReference type="GO" id="GO:0005743">
    <property type="term" value="C:mitochondrial inner membrane"/>
    <property type="evidence" value="ECO:0007669"/>
    <property type="project" value="UniProtKB-SubCell"/>
</dbReference>
<feature type="region of interest" description="Disordered" evidence="4">
    <location>
        <begin position="114"/>
        <end position="135"/>
    </location>
</feature>
<dbReference type="GeneID" id="63717832"/>
<evidence type="ECO:0000256" key="3">
    <source>
        <dbReference type="RuleBase" id="RU364104"/>
    </source>
</evidence>
<sequence>MGKHSVVHRRDDTSRTFLRQAGTSHFAFVLYFILRQENASPSAHEERSWYGVLRDSPFPAPRLTGRDAACEDIIAVLEECHAKGFMHKAIGGCNGVKDKVNQCLREERAKIQAENRATAKAKRDRIKAEQKDLGL</sequence>
<dbReference type="Pfam" id="PF08583">
    <property type="entry name" value="Cmc1"/>
    <property type="match status" value="1"/>
</dbReference>
<comment type="caution">
    <text evidence="5">The sequence shown here is derived from an EMBL/GenBank/DDBJ whole genome shotgun (WGS) entry which is preliminary data.</text>
</comment>
<comment type="similarity">
    <text evidence="1 3">Belongs to the CMC family.</text>
</comment>
<proteinExistence type="inferred from homology"/>
<organism evidence="5 6">
    <name type="scientific">Drechmeria coniospora</name>
    <name type="common">Nematophagous fungus</name>
    <name type="synonym">Meria coniospora</name>
    <dbReference type="NCBI Taxonomy" id="98403"/>
    <lineage>
        <taxon>Eukaryota</taxon>
        <taxon>Fungi</taxon>
        <taxon>Dikarya</taxon>
        <taxon>Ascomycota</taxon>
        <taxon>Pezizomycotina</taxon>
        <taxon>Sordariomycetes</taxon>
        <taxon>Hypocreomycetidae</taxon>
        <taxon>Hypocreales</taxon>
        <taxon>Ophiocordycipitaceae</taxon>
        <taxon>Drechmeria</taxon>
    </lineage>
</organism>
<protein>
    <recommendedName>
        <fullName evidence="3">COX assembly mitochondrial protein</fullName>
    </recommendedName>
</protein>
<comment type="function">
    <text evidence="3">Required for mitochondrial cytochrome c oxidase (COX) assembly and respiration.</text>
</comment>
<evidence type="ECO:0000313" key="6">
    <source>
        <dbReference type="Proteomes" id="UP000076580"/>
    </source>
</evidence>
<keyword evidence="3" id="KW-0496">Mitochondrion</keyword>
<name>A0A151GM46_DRECN</name>
<dbReference type="Proteomes" id="UP000076580">
    <property type="component" value="Chromosome 02"/>
</dbReference>
<evidence type="ECO:0000256" key="4">
    <source>
        <dbReference type="SAM" id="MobiDB-lite"/>
    </source>
</evidence>
<accession>A0A151GM46</accession>
<evidence type="ECO:0000256" key="1">
    <source>
        <dbReference type="ARBA" id="ARBA00007347"/>
    </source>
</evidence>
<dbReference type="EMBL" id="LAYC01000002">
    <property type="protein sequence ID" value="KYK58176.1"/>
    <property type="molecule type" value="Genomic_DNA"/>
</dbReference>
<dbReference type="STRING" id="98403.A0A151GM46"/>
<keyword evidence="3" id="KW-0143">Chaperone</keyword>
<keyword evidence="2" id="KW-1015">Disulfide bond</keyword>
<reference evidence="5 6" key="1">
    <citation type="journal article" date="2016" name="Sci. Rep.">
        <title>Insights into Adaptations to a Near-Obligate Nematode Endoparasitic Lifestyle from the Finished Genome of Drechmeria coniospora.</title>
        <authorList>
            <person name="Zhang L."/>
            <person name="Zhou Z."/>
            <person name="Guo Q."/>
            <person name="Fokkens L."/>
            <person name="Miskei M."/>
            <person name="Pocsi I."/>
            <person name="Zhang W."/>
            <person name="Chen M."/>
            <person name="Wang L."/>
            <person name="Sun Y."/>
            <person name="Donzelli B.G."/>
            <person name="Gibson D.M."/>
            <person name="Nelson D.R."/>
            <person name="Luo J.G."/>
            <person name="Rep M."/>
            <person name="Liu H."/>
            <person name="Yang S."/>
            <person name="Wang J."/>
            <person name="Krasnoff S.B."/>
            <person name="Xu Y."/>
            <person name="Molnar I."/>
            <person name="Lin M."/>
        </authorList>
    </citation>
    <scope>NUCLEOTIDE SEQUENCE [LARGE SCALE GENOMIC DNA]</scope>
    <source>
        <strain evidence="5 6">ARSEF 6962</strain>
    </source>
</reference>
<dbReference type="InterPro" id="IPR013892">
    <property type="entry name" value="Cyt_c_biogenesis_Cmc1-like"/>
</dbReference>
<dbReference type="RefSeq" id="XP_040657528.1">
    <property type="nucleotide sequence ID" value="XM_040802495.1"/>
</dbReference>
<dbReference type="AlphaFoldDB" id="A0A151GM46"/>
<keyword evidence="6" id="KW-1185">Reference proteome</keyword>
<evidence type="ECO:0000313" key="5">
    <source>
        <dbReference type="EMBL" id="KYK58176.1"/>
    </source>
</evidence>
<evidence type="ECO:0000256" key="2">
    <source>
        <dbReference type="ARBA" id="ARBA00023157"/>
    </source>
</evidence>
<keyword evidence="3" id="KW-0999">Mitochondrion inner membrane</keyword>
<dbReference type="InParanoid" id="A0A151GM46"/>